<keyword evidence="4" id="KW-0272">Extracellular matrix</keyword>
<evidence type="ECO:0000259" key="12">
    <source>
        <dbReference type="PROSITE" id="PS50026"/>
    </source>
</evidence>
<dbReference type="SMART" id="SM00181">
    <property type="entry name" value="EGF"/>
    <property type="match status" value="5"/>
</dbReference>
<dbReference type="PANTHER" id="PTHR24050">
    <property type="entry name" value="PA14 DOMAIN-CONTAINING PROTEIN"/>
    <property type="match status" value="1"/>
</dbReference>
<dbReference type="Proteomes" id="UP001153954">
    <property type="component" value="Unassembled WGS sequence"/>
</dbReference>
<dbReference type="GO" id="GO:0005509">
    <property type="term" value="F:calcium ion binding"/>
    <property type="evidence" value="ECO:0007669"/>
    <property type="project" value="InterPro"/>
</dbReference>
<dbReference type="FunFam" id="2.10.25.10:FF:000240">
    <property type="entry name" value="Vitamin K-dependent protein S"/>
    <property type="match status" value="1"/>
</dbReference>
<dbReference type="PROSITE" id="PS00010">
    <property type="entry name" value="ASX_HYDROXYL"/>
    <property type="match status" value="3"/>
</dbReference>
<evidence type="ECO:0000256" key="9">
    <source>
        <dbReference type="ARBA" id="ARBA00023157"/>
    </source>
</evidence>
<dbReference type="Pfam" id="PF07645">
    <property type="entry name" value="EGF_CA"/>
    <property type="match status" value="2"/>
</dbReference>
<organism evidence="13 14">
    <name type="scientific">Euphydryas editha</name>
    <name type="common">Edith's checkerspot</name>
    <dbReference type="NCBI Taxonomy" id="104508"/>
    <lineage>
        <taxon>Eukaryota</taxon>
        <taxon>Metazoa</taxon>
        <taxon>Ecdysozoa</taxon>
        <taxon>Arthropoda</taxon>
        <taxon>Hexapoda</taxon>
        <taxon>Insecta</taxon>
        <taxon>Pterygota</taxon>
        <taxon>Neoptera</taxon>
        <taxon>Endopterygota</taxon>
        <taxon>Lepidoptera</taxon>
        <taxon>Glossata</taxon>
        <taxon>Ditrysia</taxon>
        <taxon>Papilionoidea</taxon>
        <taxon>Nymphalidae</taxon>
        <taxon>Nymphalinae</taxon>
        <taxon>Euphydryas</taxon>
    </lineage>
</organism>
<dbReference type="PROSITE" id="PS50026">
    <property type="entry name" value="EGF_3"/>
    <property type="match status" value="2"/>
</dbReference>
<evidence type="ECO:0000256" key="6">
    <source>
        <dbReference type="ARBA" id="ARBA00022729"/>
    </source>
</evidence>
<comment type="caution">
    <text evidence="11">Lacks conserved residue(s) required for the propagation of feature annotation.</text>
</comment>
<dbReference type="InterPro" id="IPR055088">
    <property type="entry name" value="Fibulin_C"/>
</dbReference>
<feature type="domain" description="EGF-like" evidence="12">
    <location>
        <begin position="113"/>
        <end position="154"/>
    </location>
</feature>
<dbReference type="FunFam" id="2.10.25.10:FF:000014">
    <property type="entry name" value="Latent-transforming growth factor beta-binding protein 3"/>
    <property type="match status" value="1"/>
</dbReference>
<evidence type="ECO:0000256" key="1">
    <source>
        <dbReference type="ARBA" id="ARBA00004498"/>
    </source>
</evidence>
<evidence type="ECO:0000256" key="3">
    <source>
        <dbReference type="ARBA" id="ARBA00022525"/>
    </source>
</evidence>
<gene>
    <name evidence="13" type="ORF">EEDITHA_LOCUS14290</name>
</gene>
<dbReference type="PROSITE" id="PS01187">
    <property type="entry name" value="EGF_CA"/>
    <property type="match status" value="2"/>
</dbReference>
<proteinExistence type="inferred from homology"/>
<evidence type="ECO:0000313" key="13">
    <source>
        <dbReference type="EMBL" id="CAH2099291.1"/>
    </source>
</evidence>
<dbReference type="InterPro" id="IPR001881">
    <property type="entry name" value="EGF-like_Ca-bd_dom"/>
</dbReference>
<dbReference type="InterPro" id="IPR000152">
    <property type="entry name" value="EGF-type_Asp/Asn_hydroxyl_site"/>
</dbReference>
<evidence type="ECO:0000256" key="2">
    <source>
        <dbReference type="ARBA" id="ARBA00006127"/>
    </source>
</evidence>
<dbReference type="AlphaFoldDB" id="A0AAU9UMZ0"/>
<protein>
    <recommendedName>
        <fullName evidence="12">EGF-like domain-containing protein</fullName>
    </recommendedName>
</protein>
<comment type="subcellular location">
    <subcellularLocation>
        <location evidence="1">Secreted</location>
        <location evidence="1">Extracellular space</location>
        <location evidence="1">Extracellular matrix</location>
    </subcellularLocation>
</comment>
<dbReference type="Pfam" id="PF12662">
    <property type="entry name" value="cEGF"/>
    <property type="match status" value="2"/>
</dbReference>
<dbReference type="CDD" id="cd00054">
    <property type="entry name" value="EGF_CA"/>
    <property type="match status" value="4"/>
</dbReference>
<dbReference type="InterPro" id="IPR049883">
    <property type="entry name" value="NOTCH1_EGF-like"/>
</dbReference>
<name>A0AAU9UMZ0_EUPED</name>
<dbReference type="SMART" id="SM00179">
    <property type="entry name" value="EGF_CA"/>
    <property type="match status" value="5"/>
</dbReference>
<evidence type="ECO:0000313" key="14">
    <source>
        <dbReference type="Proteomes" id="UP001153954"/>
    </source>
</evidence>
<accession>A0AAU9UMZ0</accession>
<evidence type="ECO:0000256" key="8">
    <source>
        <dbReference type="ARBA" id="ARBA00022837"/>
    </source>
</evidence>
<evidence type="ECO:0000256" key="7">
    <source>
        <dbReference type="ARBA" id="ARBA00022737"/>
    </source>
</evidence>
<keyword evidence="6" id="KW-0732">Signal</keyword>
<dbReference type="PROSITE" id="PS01186">
    <property type="entry name" value="EGF_2"/>
    <property type="match status" value="2"/>
</dbReference>
<dbReference type="FunFam" id="2.10.25.10:FF:000038">
    <property type="entry name" value="Fibrillin 2"/>
    <property type="match status" value="2"/>
</dbReference>
<dbReference type="SUPFAM" id="SSF57184">
    <property type="entry name" value="Growth factor receptor domain"/>
    <property type="match status" value="2"/>
</dbReference>
<keyword evidence="10" id="KW-0325">Glycoprotein</keyword>
<keyword evidence="5 11" id="KW-0245">EGF-like domain</keyword>
<dbReference type="PANTHER" id="PTHR24050:SF27">
    <property type="entry name" value="FIBRILLIN-1"/>
    <property type="match status" value="1"/>
</dbReference>
<sequence length="468" mass="51239">MNHYGACFDIDVCATNHRSCSSLTESSLNTMSSSFTTTSITISTTTSVTTSTTSSTTTITTTIYPKLNSNAIISSIKGGINITKLEMKQTGDRGAIHECPQGYRLSSNNTCEDLDECATGEAQCGPLQLCTNLLGGYTCSCPLGLRLVGDHQCEDIDECSLGDALACTQHADCVNTMGSYQCHCHKGFKSAPINDKVCVDVDECLEAQAGTLCEQRCNNVWGTYHCACHRGYRLNADNRTCSDVDECTEHKHKRLCIGRCVNEPGSYRCSCPPGYRLADDKISCVDIDECETGEAPCTGDVMSDGVSNVCLNTRGGYRCHRITCPPGYHLENKYHCYITQTYCPPADWECSHKPSSYSYNFFTFVSNLFIPDSKVELFTMRGPSWHNARLIFQLRVVRVDAPPSVAEPADISAFSLVQSGNQAVVSLVRPLIGPQSIELELSMELHSGEQFGGIAVAKLFIYVSEYEF</sequence>
<evidence type="ECO:0000256" key="10">
    <source>
        <dbReference type="ARBA" id="ARBA00023180"/>
    </source>
</evidence>
<dbReference type="InterPro" id="IPR009030">
    <property type="entry name" value="Growth_fac_rcpt_cys_sf"/>
</dbReference>
<keyword evidence="3" id="KW-0964">Secreted</keyword>
<dbReference type="InterPro" id="IPR026823">
    <property type="entry name" value="cEGF"/>
</dbReference>
<keyword evidence="14" id="KW-1185">Reference proteome</keyword>
<keyword evidence="8" id="KW-0106">Calcium</keyword>
<evidence type="ECO:0000256" key="5">
    <source>
        <dbReference type="ARBA" id="ARBA00022536"/>
    </source>
</evidence>
<comment type="similarity">
    <text evidence="2">Belongs to the fibulin family.</text>
</comment>
<evidence type="ECO:0000256" key="11">
    <source>
        <dbReference type="PROSITE-ProRule" id="PRU00076"/>
    </source>
</evidence>
<dbReference type="InterPro" id="IPR000742">
    <property type="entry name" value="EGF"/>
</dbReference>
<keyword evidence="7" id="KW-0677">Repeat</keyword>
<feature type="domain" description="EGF-like" evidence="12">
    <location>
        <begin position="155"/>
        <end position="199"/>
    </location>
</feature>
<reference evidence="13" key="1">
    <citation type="submission" date="2022-03" db="EMBL/GenBank/DDBJ databases">
        <authorList>
            <person name="Tunstrom K."/>
        </authorList>
    </citation>
    <scope>NUCLEOTIDE SEQUENCE</scope>
</reference>
<comment type="caution">
    <text evidence="13">The sequence shown here is derived from an EMBL/GenBank/DDBJ whole genome shotgun (WGS) entry which is preliminary data.</text>
</comment>
<dbReference type="Gene3D" id="2.10.25.10">
    <property type="entry name" value="Laminin"/>
    <property type="match status" value="5"/>
</dbReference>
<dbReference type="InterPro" id="IPR052235">
    <property type="entry name" value="Nephronectin_domain"/>
</dbReference>
<evidence type="ECO:0000256" key="4">
    <source>
        <dbReference type="ARBA" id="ARBA00022530"/>
    </source>
</evidence>
<dbReference type="InterPro" id="IPR018097">
    <property type="entry name" value="EGF_Ca-bd_CS"/>
</dbReference>
<dbReference type="Pfam" id="PF22914">
    <property type="entry name" value="Fibulin_C"/>
    <property type="match status" value="1"/>
</dbReference>
<dbReference type="EMBL" id="CAKOGL010000021">
    <property type="protein sequence ID" value="CAH2099291.1"/>
    <property type="molecule type" value="Genomic_DNA"/>
</dbReference>
<keyword evidence="9" id="KW-1015">Disulfide bond</keyword>